<evidence type="ECO:0000256" key="2">
    <source>
        <dbReference type="ARBA" id="ARBA00061659"/>
    </source>
</evidence>
<feature type="repeat" description="PPR" evidence="3">
    <location>
        <begin position="453"/>
        <end position="487"/>
    </location>
</feature>
<dbReference type="GO" id="GO:0009451">
    <property type="term" value="P:RNA modification"/>
    <property type="evidence" value="ECO:0007669"/>
    <property type="project" value="InterPro"/>
</dbReference>
<feature type="repeat" description="PPR" evidence="3">
    <location>
        <begin position="1362"/>
        <end position="1396"/>
    </location>
</feature>
<organism evidence="4 5">
    <name type="scientific">Adiantum capillus-veneris</name>
    <name type="common">Maidenhair fern</name>
    <dbReference type="NCBI Taxonomy" id="13818"/>
    <lineage>
        <taxon>Eukaryota</taxon>
        <taxon>Viridiplantae</taxon>
        <taxon>Streptophyta</taxon>
        <taxon>Embryophyta</taxon>
        <taxon>Tracheophyta</taxon>
        <taxon>Polypodiopsida</taxon>
        <taxon>Polypodiidae</taxon>
        <taxon>Polypodiales</taxon>
        <taxon>Pteridineae</taxon>
        <taxon>Pteridaceae</taxon>
        <taxon>Vittarioideae</taxon>
        <taxon>Adiantum</taxon>
    </lineage>
</organism>
<feature type="repeat" description="PPR" evidence="3">
    <location>
        <begin position="655"/>
        <end position="689"/>
    </location>
</feature>
<sequence>MHSTLLVCVQTLSYHVDPSSLQLARCKICSRKPGLTSASQVVSLDYNGLALLSSGHDNYPGTQLHELLRQESLHSPYAELPSAESFVNDLKNCTENKDLAHAEKILLHVCSHGLEPHGFLGHRLVPMFVSCGNVGIALQIFSRIDYCDKESWSSLLEGYLHIGNVQDALNLFRSMHANTEFVRPCKSTFMAFLKSCAGLRSLEQAQEVHAEIVKEDLENDIYVGSTLIDVYIKCGSLTDAREVFDELPVRNVVSWNALIAGYARQGLLDELESCLDRLENENLSPDSITYAFCVKGCINAKSIPKGLEMHAQIAKEELESVTFLGHALVDMYAKFGMLLEAREVFDSLPVWGVVAWTSLMTGYAENGLHILVLSSFKEMHLKGIDPDAATYACVLKACGNLADADKGYELHAEVVREGLERDPYVGKALVDMYAKYGFFSEAHEVLKELLVRDVFSWTTLISGYAENGMVKESIFCLKQMKSENVLPNPVTYVCCLKACGNVGSLHQGMEVHSDICMEGYDNDPFVANTLIDMYAKCGLLEEAQETFECLPARDVVSWTVLVTGYAECGLGEEALKSVDCMQKSGLSLDNVIFVSCLKAVGMTNAPSKGQEFHTEIVKVASESEPFVGNALVDMYAKCGLLDEALDVFVKLPSRDIVSWNTLVSEYAERSLAEEAVEGLKCMKLEGMIPDRITFASALKACSSAGAIALGLSLHVEIAKTGFESDPYVGNTLLDMYARCGFLQEAKEIFDHLPIQDVVTWNAVLTGLNECDQAEEVLAYLDRMTLAGVAGDAVTFVCSLRACGHMEDINKAREIHAGIAIDGFENSPRVGTSLIDTYGRCGQLAEAAAVFEELPNPDVVSWNALIAGYADHAHWEGVSSCLERMQQSGFSPTSSTYIFALRVCCNPSYLYKGQQLHSALVMKGLESDLVGNNLVSMYARCGSMTEAQYIFEELEDREETLSWTGMIAGFAELGLYDNVVELLDQMQLEGLSIDACTFVCSLRGCGIRSQLEWSRIIHLKITKEGFDVDLLVGNTLVDMYAKCGSLTEAQQMLDQMPSRDVVSWNALIAAHAEHNFCEDVQKILEEMRSDGVSPDAVTLACILKAVSQSKSIDLGKKCHMEVLSKGYEGDSFVGNCLIDMYAKCEAIAEADDVFQKVNKKDVFSWNAMVSGYVDCGLKSEALALVKQMIHEDVPPDAVTFSCALKACDSAIMVTIGQRLHREAVSEGFDDDTFLGNTLVDMYCKCGLLMEAREVFDELPARDVVSWNTIIAGYSEQGLGEEALDAVQEMESEGVQLDVYMSVSCLKACGSIGATGLGQELHSENVKKANEVVPFVQNTLVDMYGKLGNMADAFCVFNSLSERGIVVWNALIAGYARHGQMEAVSCMLKDMSKEGKHPNEITFLIVLTLYSHLGLVEEGQDYFKSMWEKSIINVSTRHLNCMIDLLSRTGQLDEAAAMLGGLQSQEDSVAWRTILSSCRNWNNLELGQEAFENLSNLDASRPAIFVLMGNMYADF</sequence>
<feature type="repeat" description="PPR" evidence="3">
    <location>
        <begin position="958"/>
        <end position="992"/>
    </location>
</feature>
<accession>A0A9D4ZCH6</accession>
<dbReference type="GO" id="GO:0048731">
    <property type="term" value="P:system development"/>
    <property type="evidence" value="ECO:0007669"/>
    <property type="project" value="UniProtKB-ARBA"/>
</dbReference>
<dbReference type="GO" id="GO:0003723">
    <property type="term" value="F:RNA binding"/>
    <property type="evidence" value="ECO:0007669"/>
    <property type="project" value="InterPro"/>
</dbReference>
<dbReference type="FunFam" id="1.25.40.10:FF:000031">
    <property type="entry name" value="Pentatricopeptide repeat-containing protein mitochondrial"/>
    <property type="match status" value="3"/>
</dbReference>
<dbReference type="FunFam" id="1.25.40.10:FF:000205">
    <property type="entry name" value="Pentatricopeptide repeat-containing protein, mitochondrial"/>
    <property type="match status" value="1"/>
</dbReference>
<feature type="repeat" description="PPR" evidence="3">
    <location>
        <begin position="756"/>
        <end position="790"/>
    </location>
</feature>
<keyword evidence="1" id="KW-0677">Repeat</keyword>
<reference evidence="4" key="1">
    <citation type="submission" date="2021-01" db="EMBL/GenBank/DDBJ databases">
        <title>Adiantum capillus-veneris genome.</title>
        <authorList>
            <person name="Fang Y."/>
            <person name="Liao Q."/>
        </authorList>
    </citation>
    <scope>NUCLEOTIDE SEQUENCE</scope>
    <source>
        <strain evidence="4">H3</strain>
        <tissue evidence="4">Leaf</tissue>
    </source>
</reference>
<feature type="repeat" description="PPR" evidence="3">
    <location>
        <begin position="1261"/>
        <end position="1295"/>
    </location>
</feature>
<evidence type="ECO:0000256" key="1">
    <source>
        <dbReference type="ARBA" id="ARBA00022737"/>
    </source>
</evidence>
<dbReference type="Gene3D" id="1.25.40.10">
    <property type="entry name" value="Tetratricopeptide repeat domain"/>
    <property type="match status" value="11"/>
</dbReference>
<dbReference type="EMBL" id="JABFUD020000017">
    <property type="protein sequence ID" value="KAI5067616.1"/>
    <property type="molecule type" value="Genomic_DNA"/>
</dbReference>
<dbReference type="InterPro" id="IPR046960">
    <property type="entry name" value="PPR_At4g14850-like_plant"/>
</dbReference>
<dbReference type="Pfam" id="PF12854">
    <property type="entry name" value="PPR_1"/>
    <property type="match status" value="1"/>
</dbReference>
<proteinExistence type="inferred from homology"/>
<feature type="repeat" description="PPR" evidence="3">
    <location>
        <begin position="251"/>
        <end position="285"/>
    </location>
</feature>
<dbReference type="PROSITE" id="PS51375">
    <property type="entry name" value="PPR"/>
    <property type="match status" value="16"/>
</dbReference>
<dbReference type="InterPro" id="IPR011990">
    <property type="entry name" value="TPR-like_helical_dom_sf"/>
</dbReference>
<evidence type="ECO:0000313" key="4">
    <source>
        <dbReference type="EMBL" id="KAI5067616.1"/>
    </source>
</evidence>
<dbReference type="Proteomes" id="UP000886520">
    <property type="component" value="Chromosome 17"/>
</dbReference>
<feature type="repeat" description="PPR" evidence="3">
    <location>
        <begin position="554"/>
        <end position="588"/>
    </location>
</feature>
<dbReference type="PANTHER" id="PTHR47926">
    <property type="entry name" value="PENTATRICOPEPTIDE REPEAT-CONTAINING PROTEIN"/>
    <property type="match status" value="1"/>
</dbReference>
<feature type="repeat" description="PPR" evidence="3">
    <location>
        <begin position="352"/>
        <end position="386"/>
    </location>
</feature>
<comment type="caution">
    <text evidence="4">The sequence shown here is derived from an EMBL/GenBank/DDBJ whole genome shotgun (WGS) entry which is preliminary data.</text>
</comment>
<dbReference type="FunFam" id="1.25.40.10:FF:000285">
    <property type="entry name" value="Pentatricopeptide repeat-containing protein, chloroplastic"/>
    <property type="match status" value="2"/>
</dbReference>
<feature type="repeat" description="PPR" evidence="3">
    <location>
        <begin position="387"/>
        <end position="421"/>
    </location>
</feature>
<dbReference type="FunFam" id="1.25.40.10:FF:000381">
    <property type="entry name" value="Pentatricopeptide repeat-containing protein"/>
    <property type="match status" value="2"/>
</dbReference>
<keyword evidence="5" id="KW-1185">Reference proteome</keyword>
<dbReference type="GO" id="GO:0005739">
    <property type="term" value="C:mitochondrion"/>
    <property type="evidence" value="ECO:0007669"/>
    <property type="project" value="UniProtKB-ARBA"/>
</dbReference>
<dbReference type="Pfam" id="PF01535">
    <property type="entry name" value="PPR"/>
    <property type="match status" value="12"/>
</dbReference>
<feature type="repeat" description="PPR" evidence="3">
    <location>
        <begin position="1160"/>
        <end position="1194"/>
    </location>
</feature>
<dbReference type="Pfam" id="PF13041">
    <property type="entry name" value="PPR_2"/>
    <property type="match status" value="8"/>
</dbReference>
<protein>
    <recommendedName>
        <fullName evidence="6">Pentatricopeptide repeat-containing protein</fullName>
    </recommendedName>
</protein>
<feature type="repeat" description="PPR" evidence="3">
    <location>
        <begin position="1059"/>
        <end position="1093"/>
    </location>
</feature>
<dbReference type="InterPro" id="IPR002885">
    <property type="entry name" value="PPR_rpt"/>
</dbReference>
<feature type="repeat" description="PPR" evidence="3">
    <location>
        <begin position="857"/>
        <end position="891"/>
    </location>
</feature>
<gene>
    <name evidence="4" type="ORF">GOP47_0018144</name>
</gene>
<feature type="repeat" description="PPR" evidence="3">
    <location>
        <begin position="148"/>
        <end position="178"/>
    </location>
</feature>
<name>A0A9D4ZCH6_ADICA</name>
<evidence type="ECO:0008006" key="6">
    <source>
        <dbReference type="Google" id="ProtNLM"/>
    </source>
</evidence>
<evidence type="ECO:0000256" key="3">
    <source>
        <dbReference type="PROSITE-ProRule" id="PRU00708"/>
    </source>
</evidence>
<dbReference type="PANTHER" id="PTHR47926:SF382">
    <property type="entry name" value="PENTACOTRIPEPTIDE-REPEAT REGION OF PRORP DOMAIN-CONTAINING PROTEIN"/>
    <property type="match status" value="1"/>
</dbReference>
<dbReference type="FunFam" id="1.25.40.10:FF:000158">
    <property type="entry name" value="pentatricopeptide repeat-containing protein At2g33680"/>
    <property type="match status" value="1"/>
</dbReference>
<dbReference type="OrthoDB" id="3231855at2759"/>
<comment type="similarity">
    <text evidence="2">Belongs to the PPR family. PCMP-E subfamily.</text>
</comment>
<dbReference type="NCBIfam" id="TIGR00756">
    <property type="entry name" value="PPR"/>
    <property type="match status" value="11"/>
</dbReference>
<feature type="repeat" description="PPR" evidence="3">
    <location>
        <begin position="523"/>
        <end position="553"/>
    </location>
</feature>
<evidence type="ECO:0000313" key="5">
    <source>
        <dbReference type="Proteomes" id="UP000886520"/>
    </source>
</evidence>
<feature type="repeat" description="PPR" evidence="3">
    <location>
        <begin position="1230"/>
        <end position="1260"/>
    </location>
</feature>